<sequence>MSGQVATLFRAYMRAARKFPDANVKDFLMRRGREEFRKHVGETDKAKLAKIVAEGEKSIAMIERTSVVYGMYAPSHKSVLVK</sequence>
<organism evidence="2 3">
    <name type="scientific">Chloropicon roscoffensis</name>
    <dbReference type="NCBI Taxonomy" id="1461544"/>
    <lineage>
        <taxon>Eukaryota</taxon>
        <taxon>Viridiplantae</taxon>
        <taxon>Chlorophyta</taxon>
        <taxon>Chloropicophyceae</taxon>
        <taxon>Chloropicales</taxon>
        <taxon>Chloropicaceae</taxon>
        <taxon>Chloropicon</taxon>
    </lineage>
</organism>
<dbReference type="AlphaFoldDB" id="A0AAX4PAZ7"/>
<dbReference type="GO" id="GO:0016226">
    <property type="term" value="P:iron-sulfur cluster assembly"/>
    <property type="evidence" value="ECO:0007669"/>
    <property type="project" value="InterPro"/>
</dbReference>
<reference evidence="2 3" key="1">
    <citation type="submission" date="2024-03" db="EMBL/GenBank/DDBJ databases">
        <title>Complete genome sequence of the green alga Chloropicon roscoffensis RCC1871.</title>
        <authorList>
            <person name="Lemieux C."/>
            <person name="Pombert J.-F."/>
            <person name="Otis C."/>
            <person name="Turmel M."/>
        </authorList>
    </citation>
    <scope>NUCLEOTIDE SEQUENCE [LARGE SCALE GENOMIC DNA]</scope>
    <source>
        <strain evidence="2 3">RCC1871</strain>
    </source>
</reference>
<dbReference type="PANTHER" id="PTHR47158">
    <property type="entry name" value="OS08G0239000 PROTEIN"/>
    <property type="match status" value="1"/>
</dbReference>
<evidence type="ECO:0000313" key="3">
    <source>
        <dbReference type="Proteomes" id="UP001472866"/>
    </source>
</evidence>
<dbReference type="PANTHER" id="PTHR47158:SF1">
    <property type="entry name" value="OS08G0239000 PROTEIN"/>
    <property type="match status" value="1"/>
</dbReference>
<dbReference type="InterPro" id="IPR045297">
    <property type="entry name" value="Complex1_LYR_LYRM4"/>
</dbReference>
<proteinExistence type="predicted"/>
<dbReference type="InterPro" id="IPR008011">
    <property type="entry name" value="Complex1_LYR_dom"/>
</dbReference>
<accession>A0AAX4PAZ7</accession>
<keyword evidence="3" id="KW-1185">Reference proteome</keyword>
<gene>
    <name evidence="2" type="ORF">HKI87_06g42770</name>
</gene>
<name>A0AAX4PAZ7_9CHLO</name>
<dbReference type="Pfam" id="PF05347">
    <property type="entry name" value="Complex1_LYR"/>
    <property type="match status" value="1"/>
</dbReference>
<evidence type="ECO:0000313" key="2">
    <source>
        <dbReference type="EMBL" id="WZN62735.1"/>
    </source>
</evidence>
<dbReference type="Proteomes" id="UP001472866">
    <property type="component" value="Chromosome 06"/>
</dbReference>
<dbReference type="EMBL" id="CP151506">
    <property type="protein sequence ID" value="WZN62735.1"/>
    <property type="molecule type" value="Genomic_DNA"/>
</dbReference>
<dbReference type="CDD" id="cd20264">
    <property type="entry name" value="Complex1_LYR_LYRM4"/>
    <property type="match status" value="1"/>
</dbReference>
<evidence type="ECO:0000259" key="1">
    <source>
        <dbReference type="Pfam" id="PF05347"/>
    </source>
</evidence>
<protein>
    <recommendedName>
        <fullName evidence="1">Complex 1 LYR protein domain-containing protein</fullName>
    </recommendedName>
</protein>
<feature type="domain" description="Complex 1 LYR protein" evidence="1">
    <location>
        <begin position="4"/>
        <end position="60"/>
    </location>
</feature>